<dbReference type="Proteomes" id="UP000440732">
    <property type="component" value="Unassembled WGS sequence"/>
</dbReference>
<evidence type="ECO:0000313" key="14">
    <source>
        <dbReference type="Proteomes" id="UP000460718"/>
    </source>
</evidence>
<evidence type="ECO:0000313" key="2">
    <source>
        <dbReference type="EMBL" id="KAE8927154.1"/>
    </source>
</evidence>
<organism evidence="2 9">
    <name type="scientific">Phytophthora fragariae</name>
    <dbReference type="NCBI Taxonomy" id="53985"/>
    <lineage>
        <taxon>Eukaryota</taxon>
        <taxon>Sar</taxon>
        <taxon>Stramenopiles</taxon>
        <taxon>Oomycota</taxon>
        <taxon>Peronosporomycetes</taxon>
        <taxon>Peronosporales</taxon>
        <taxon>Peronosporaceae</taxon>
        <taxon>Phytophthora</taxon>
    </lineage>
</organism>
<evidence type="ECO:0000313" key="15">
    <source>
        <dbReference type="Proteomes" id="UP000488956"/>
    </source>
</evidence>
<feature type="region of interest" description="Disordered" evidence="1">
    <location>
        <begin position="220"/>
        <end position="339"/>
    </location>
</feature>
<dbReference type="Proteomes" id="UP000441208">
    <property type="component" value="Unassembled WGS sequence"/>
</dbReference>
<reference evidence="9 10" key="1">
    <citation type="submission" date="2018-08" db="EMBL/GenBank/DDBJ databases">
        <title>Genomic investigation of the strawberry pathogen Phytophthora fragariae indicates pathogenicity is determined by transcriptional variation in three key races.</title>
        <authorList>
            <person name="Adams T.M."/>
            <person name="Armitage A.D."/>
            <person name="Sobczyk M.K."/>
            <person name="Bates H.J."/>
            <person name="Dunwell J.M."/>
            <person name="Nellist C.F."/>
            <person name="Harrison R.J."/>
        </authorList>
    </citation>
    <scope>NUCLEOTIDE SEQUENCE [LARGE SCALE GENOMIC DNA]</scope>
    <source>
        <strain evidence="8 11">A4</strain>
        <strain evidence="7 10">NOV-27</strain>
        <strain evidence="6 12">NOV-5</strain>
        <strain evidence="4 13">NOV-71</strain>
        <strain evidence="2 9">NOV-9</strain>
        <strain evidence="5 15">ONT-3</strain>
        <strain evidence="3 14">SCRP245</strain>
    </source>
</reference>
<evidence type="ECO:0000313" key="13">
    <source>
        <dbReference type="Proteomes" id="UP000441208"/>
    </source>
</evidence>
<evidence type="ECO:0000313" key="4">
    <source>
        <dbReference type="EMBL" id="KAE9083662.1"/>
    </source>
</evidence>
<feature type="compositionally biased region" description="Basic and acidic residues" evidence="1">
    <location>
        <begin position="309"/>
        <end position="339"/>
    </location>
</feature>
<evidence type="ECO:0000313" key="6">
    <source>
        <dbReference type="EMBL" id="KAE9109017.1"/>
    </source>
</evidence>
<dbReference type="EMBL" id="QXFZ01001880">
    <property type="protein sequence ID" value="KAE9083662.1"/>
    <property type="molecule type" value="Genomic_DNA"/>
</dbReference>
<evidence type="ECO:0000313" key="5">
    <source>
        <dbReference type="EMBL" id="KAE9083785.1"/>
    </source>
</evidence>
<evidence type="ECO:0000313" key="7">
    <source>
        <dbReference type="EMBL" id="KAE9188763.1"/>
    </source>
</evidence>
<dbReference type="AlphaFoldDB" id="A0A6A3DZP1"/>
<proteinExistence type="predicted"/>
<evidence type="ECO:0000313" key="11">
    <source>
        <dbReference type="Proteomes" id="UP000437068"/>
    </source>
</evidence>
<protein>
    <submittedName>
        <fullName evidence="2">Uncharacterized protein</fullName>
    </submittedName>
</protein>
<dbReference type="Proteomes" id="UP000437068">
    <property type="component" value="Unassembled WGS sequence"/>
</dbReference>
<dbReference type="Proteomes" id="UP000460718">
    <property type="component" value="Unassembled WGS sequence"/>
</dbReference>
<name>A0A6A3DZP1_9STRA</name>
<dbReference type="EMBL" id="QXFX01001858">
    <property type="protein sequence ID" value="KAE9083785.1"/>
    <property type="molecule type" value="Genomic_DNA"/>
</dbReference>
<dbReference type="Proteomes" id="UP000433483">
    <property type="component" value="Unassembled WGS sequence"/>
</dbReference>
<keyword evidence="10" id="KW-1185">Reference proteome</keyword>
<comment type="caution">
    <text evidence="2">The sequence shown here is derived from an EMBL/GenBank/DDBJ whole genome shotgun (WGS) entry which is preliminary data.</text>
</comment>
<dbReference type="EMBL" id="QXGF01001900">
    <property type="protein sequence ID" value="KAE8927154.1"/>
    <property type="molecule type" value="Genomic_DNA"/>
</dbReference>
<dbReference type="Proteomes" id="UP000488956">
    <property type="component" value="Unassembled WGS sequence"/>
</dbReference>
<evidence type="ECO:0000313" key="8">
    <source>
        <dbReference type="EMBL" id="KAE9287782.1"/>
    </source>
</evidence>
<evidence type="ECO:0000313" key="9">
    <source>
        <dbReference type="Proteomes" id="UP000429523"/>
    </source>
</evidence>
<dbReference type="OrthoDB" id="118781at2759"/>
<evidence type="ECO:0000313" key="10">
    <source>
        <dbReference type="Proteomes" id="UP000433483"/>
    </source>
</evidence>
<dbReference type="EMBL" id="QXGB01001565">
    <property type="protein sequence ID" value="KAE9188763.1"/>
    <property type="molecule type" value="Genomic_DNA"/>
</dbReference>
<evidence type="ECO:0000313" key="12">
    <source>
        <dbReference type="Proteomes" id="UP000440732"/>
    </source>
</evidence>
<accession>A0A6A3DZP1</accession>
<feature type="compositionally biased region" description="Basic and acidic residues" evidence="1">
    <location>
        <begin position="264"/>
        <end position="281"/>
    </location>
</feature>
<sequence>MEPGPSKEKIPTKEREYGGAHPIFTPVLAPEITSTSHAALVQWRKERKVYEDIMRARCQTSGEDYAAVTRSVKDSFDRKLLETWYRLRWQVAVIEVNDDRLRSEIDNIINSVKNHTLPDVQALFKKELHFNLKESDVSERVLQYFISCERIIEEHGLHACFESETGRKEKCSLLVNSIAPEGLKEEVENALRYQSPGAKTDECKLHDVILAKPLEQDRDFRRSKKKRVSDDVQTARQTHERGGKKAKLGAESGVHGQRKNHDSRKKEGAPSRHQPRPEAKGKPTATAPKKVCLKYGGPHWLSKCPEAGDAEKRDLPKQFYKNKDKASSDVNMKRLREDN</sequence>
<dbReference type="EMBL" id="QXGE01001830">
    <property type="protein sequence ID" value="KAE9287782.1"/>
    <property type="molecule type" value="Genomic_DNA"/>
</dbReference>
<evidence type="ECO:0000313" key="3">
    <source>
        <dbReference type="EMBL" id="KAE8985164.1"/>
    </source>
</evidence>
<gene>
    <name evidence="8" type="ORF">PF001_g20825</name>
    <name evidence="7" type="ORF">PF005_g19927</name>
    <name evidence="6" type="ORF">PF006_g20753</name>
    <name evidence="4" type="ORF">PF007_g21814</name>
    <name evidence="2" type="ORF">PF009_g22675</name>
    <name evidence="5" type="ORF">PF010_g21085</name>
    <name evidence="3" type="ORF">PF011_g20492</name>
</gene>
<dbReference type="EMBL" id="QXGA01001843">
    <property type="protein sequence ID" value="KAE9109017.1"/>
    <property type="molecule type" value="Genomic_DNA"/>
</dbReference>
<evidence type="ECO:0000256" key="1">
    <source>
        <dbReference type="SAM" id="MobiDB-lite"/>
    </source>
</evidence>
<dbReference type="EMBL" id="QXFW01001840">
    <property type="protein sequence ID" value="KAE8985164.1"/>
    <property type="molecule type" value="Genomic_DNA"/>
</dbReference>
<dbReference type="Proteomes" id="UP000429523">
    <property type="component" value="Unassembled WGS sequence"/>
</dbReference>